<keyword evidence="5" id="KW-0677">Repeat</keyword>
<reference evidence="14" key="1">
    <citation type="submission" date="2017-10" db="EMBL/GenBank/DDBJ databases">
        <title>Rapid genome shrinkage in a self-fertile nematode reveals novel sperm competition proteins.</title>
        <authorList>
            <person name="Yin D."/>
            <person name="Schwarz E.M."/>
            <person name="Thomas C.G."/>
            <person name="Felde R.L."/>
            <person name="Korf I.F."/>
            <person name="Cutter A.D."/>
            <person name="Schartner C.M."/>
            <person name="Ralston E.J."/>
            <person name="Meyer B.J."/>
            <person name="Haag E.S."/>
        </authorList>
    </citation>
    <scope>NUCLEOTIDE SEQUENCE [LARGE SCALE GENOMIC DNA]</scope>
    <source>
        <strain evidence="14">JU1422</strain>
    </source>
</reference>
<name>A0A2G5U091_9PELO</name>
<dbReference type="InterPro" id="IPR052465">
    <property type="entry name" value="Mito_NAD+_Carrier"/>
</dbReference>
<dbReference type="PANTHER" id="PTHR46131">
    <property type="entry name" value="SD08549P"/>
    <property type="match status" value="1"/>
</dbReference>
<feature type="repeat" description="Solcar" evidence="10">
    <location>
        <begin position="158"/>
        <end position="243"/>
    </location>
</feature>
<dbReference type="GO" id="GO:0051724">
    <property type="term" value="F:NAD transmembrane transporter activity"/>
    <property type="evidence" value="ECO:0007669"/>
    <property type="project" value="TreeGrafter"/>
</dbReference>
<dbReference type="SUPFAM" id="SSF103506">
    <property type="entry name" value="Mitochondrial carrier"/>
    <property type="match status" value="1"/>
</dbReference>
<dbReference type="InterPro" id="IPR018108">
    <property type="entry name" value="MCP_transmembrane"/>
</dbReference>
<dbReference type="STRING" id="1611254.A0A2G5U091"/>
<evidence type="ECO:0000256" key="2">
    <source>
        <dbReference type="ARBA" id="ARBA00006375"/>
    </source>
</evidence>
<evidence type="ECO:0000256" key="9">
    <source>
        <dbReference type="ARBA" id="ARBA00023136"/>
    </source>
</evidence>
<evidence type="ECO:0000256" key="10">
    <source>
        <dbReference type="PROSITE-ProRule" id="PRU00282"/>
    </source>
</evidence>
<keyword evidence="4 10" id="KW-0812">Transmembrane</keyword>
<dbReference type="OrthoDB" id="2139348at2759"/>
<gene>
    <name evidence="13" type="primary">Cni-T20D3.5</name>
    <name evidence="13" type="synonym">Cnig_chr_IV.g13124</name>
    <name evidence="13" type="ORF">B9Z55_013124</name>
</gene>
<dbReference type="InterPro" id="IPR023395">
    <property type="entry name" value="MCP_dom_sf"/>
</dbReference>
<feature type="signal peptide" evidence="12">
    <location>
        <begin position="1"/>
        <end position="15"/>
    </location>
</feature>
<evidence type="ECO:0000256" key="4">
    <source>
        <dbReference type="ARBA" id="ARBA00022692"/>
    </source>
</evidence>
<keyword evidence="9 10" id="KW-0472">Membrane</keyword>
<dbReference type="PANTHER" id="PTHR46131:SF1">
    <property type="entry name" value="SD08549P"/>
    <property type="match status" value="1"/>
</dbReference>
<keyword evidence="6" id="KW-0999">Mitochondrion inner membrane</keyword>
<comment type="caution">
    <text evidence="13">The sequence shown here is derived from an EMBL/GenBank/DDBJ whole genome shotgun (WGS) entry which is preliminary data.</text>
</comment>
<evidence type="ECO:0000256" key="1">
    <source>
        <dbReference type="ARBA" id="ARBA00004448"/>
    </source>
</evidence>
<evidence type="ECO:0000256" key="8">
    <source>
        <dbReference type="ARBA" id="ARBA00023128"/>
    </source>
</evidence>
<comment type="similarity">
    <text evidence="2 11">Belongs to the mitochondrial carrier (TC 2.A.29) family.</text>
</comment>
<evidence type="ECO:0000256" key="12">
    <source>
        <dbReference type="SAM" id="SignalP"/>
    </source>
</evidence>
<dbReference type="Pfam" id="PF00153">
    <property type="entry name" value="Mito_carr"/>
    <property type="match status" value="3"/>
</dbReference>
<dbReference type="AlphaFoldDB" id="A0A2G5U091"/>
<sequence>MSMLSLFLIIGQLFARNLDCCSNKVYRDTYFRLNRERKKASFPSLEFRAKPKLESSRESLAPAPQIPTRNHLDFIAGWGAGCIETCILYPSNKIIFRQQLHGFHVKDAIQQIKLEGVGKLYRGLLPPLIMRTTSRALMYGLYDEFQISLKCPHAPPNSSFSICHAQAAFLSGVCEAMLCPLERVQVLLQTTKFHDKFKNTLHAFSRLKEYGYREYYRGFSVILVRNSLSNTLFFTLRDPLKQRIMDLPQASRLPCSLQHWIGDFIAGSLLGATISTAFFPLGVVKNHMQAKVGVNYDSGLRVFRDVWQLRNRSLRNLYLGVHLNFTRSLVAWGIINSMYGILRRALAPFE</sequence>
<keyword evidence="14" id="KW-1185">Reference proteome</keyword>
<dbReference type="GO" id="GO:0005743">
    <property type="term" value="C:mitochondrial inner membrane"/>
    <property type="evidence" value="ECO:0007669"/>
    <property type="project" value="UniProtKB-SubCell"/>
</dbReference>
<keyword evidence="7" id="KW-1133">Transmembrane helix</keyword>
<proteinExistence type="inferred from homology"/>
<evidence type="ECO:0000256" key="3">
    <source>
        <dbReference type="ARBA" id="ARBA00022448"/>
    </source>
</evidence>
<keyword evidence="12" id="KW-0732">Signal</keyword>
<evidence type="ECO:0000256" key="11">
    <source>
        <dbReference type="RuleBase" id="RU000488"/>
    </source>
</evidence>
<feature type="repeat" description="Solcar" evidence="10">
    <location>
        <begin position="68"/>
        <end position="148"/>
    </location>
</feature>
<dbReference type="Proteomes" id="UP000230233">
    <property type="component" value="Chromosome IV"/>
</dbReference>
<dbReference type="PROSITE" id="PS50920">
    <property type="entry name" value="SOLCAR"/>
    <property type="match status" value="3"/>
</dbReference>
<evidence type="ECO:0000256" key="6">
    <source>
        <dbReference type="ARBA" id="ARBA00022792"/>
    </source>
</evidence>
<protein>
    <recommendedName>
        <fullName evidence="15">Solute carrier family 25 member 51</fullName>
    </recommendedName>
</protein>
<keyword evidence="8" id="KW-0496">Mitochondrion</keyword>
<comment type="subcellular location">
    <subcellularLocation>
        <location evidence="1">Mitochondrion inner membrane</location>
        <topology evidence="1">Multi-pass membrane protein</topology>
    </subcellularLocation>
</comment>
<evidence type="ECO:0008006" key="15">
    <source>
        <dbReference type="Google" id="ProtNLM"/>
    </source>
</evidence>
<evidence type="ECO:0000313" key="14">
    <source>
        <dbReference type="Proteomes" id="UP000230233"/>
    </source>
</evidence>
<accession>A0A2G5U091</accession>
<dbReference type="EMBL" id="PDUG01000004">
    <property type="protein sequence ID" value="PIC32977.1"/>
    <property type="molecule type" value="Genomic_DNA"/>
</dbReference>
<evidence type="ECO:0000256" key="7">
    <source>
        <dbReference type="ARBA" id="ARBA00022989"/>
    </source>
</evidence>
<feature type="repeat" description="Solcar" evidence="10">
    <location>
        <begin position="258"/>
        <end position="345"/>
    </location>
</feature>
<organism evidence="13 14">
    <name type="scientific">Caenorhabditis nigoni</name>
    <dbReference type="NCBI Taxonomy" id="1611254"/>
    <lineage>
        <taxon>Eukaryota</taxon>
        <taxon>Metazoa</taxon>
        <taxon>Ecdysozoa</taxon>
        <taxon>Nematoda</taxon>
        <taxon>Chromadorea</taxon>
        <taxon>Rhabditida</taxon>
        <taxon>Rhabditina</taxon>
        <taxon>Rhabditomorpha</taxon>
        <taxon>Rhabditoidea</taxon>
        <taxon>Rhabditidae</taxon>
        <taxon>Peloderinae</taxon>
        <taxon>Caenorhabditis</taxon>
    </lineage>
</organism>
<feature type="chain" id="PRO_5013922603" description="Solute carrier family 25 member 51" evidence="12">
    <location>
        <begin position="16"/>
        <end position="350"/>
    </location>
</feature>
<evidence type="ECO:0000313" key="13">
    <source>
        <dbReference type="EMBL" id="PIC32977.1"/>
    </source>
</evidence>
<evidence type="ECO:0000256" key="5">
    <source>
        <dbReference type="ARBA" id="ARBA00022737"/>
    </source>
</evidence>
<dbReference type="Gene3D" id="1.50.40.10">
    <property type="entry name" value="Mitochondrial carrier domain"/>
    <property type="match status" value="1"/>
</dbReference>
<keyword evidence="3 11" id="KW-0813">Transport</keyword>